<accession>A0A7J6KS50</accession>
<evidence type="ECO:0000313" key="1">
    <source>
        <dbReference type="EMBL" id="KAF4649684.1"/>
    </source>
</evidence>
<dbReference type="EMBL" id="JABAHT010001238">
    <property type="protein sequence ID" value="KAF4649684.1"/>
    <property type="molecule type" value="Genomic_DNA"/>
</dbReference>
<dbReference type="SUPFAM" id="SSF52540">
    <property type="entry name" value="P-loop containing nucleoside triphosphate hydrolases"/>
    <property type="match status" value="1"/>
</dbReference>
<comment type="caution">
    <text evidence="1">The sequence shown here is derived from an EMBL/GenBank/DDBJ whole genome shotgun (WGS) entry which is preliminary data.</text>
</comment>
<organism evidence="1 2">
    <name type="scientific">Perkinsus olseni</name>
    <name type="common">Perkinsus atlanticus</name>
    <dbReference type="NCBI Taxonomy" id="32597"/>
    <lineage>
        <taxon>Eukaryota</taxon>
        <taxon>Sar</taxon>
        <taxon>Alveolata</taxon>
        <taxon>Perkinsozoa</taxon>
        <taxon>Perkinsea</taxon>
        <taxon>Perkinsida</taxon>
        <taxon>Perkinsidae</taxon>
        <taxon>Perkinsus</taxon>
    </lineage>
</organism>
<dbReference type="Gene3D" id="3.40.50.300">
    <property type="entry name" value="P-loop containing nucleotide triphosphate hydrolases"/>
    <property type="match status" value="1"/>
</dbReference>
<name>A0A7J6KS50_PEROL</name>
<feature type="non-terminal residue" evidence="1">
    <location>
        <position position="240"/>
    </location>
</feature>
<protein>
    <submittedName>
        <fullName evidence="1">GTP-binding protein 10</fullName>
    </submittedName>
</protein>
<dbReference type="OrthoDB" id="347018at2759"/>
<evidence type="ECO:0000313" key="2">
    <source>
        <dbReference type="Proteomes" id="UP000570595"/>
    </source>
</evidence>
<dbReference type="InterPro" id="IPR027417">
    <property type="entry name" value="P-loop_NTPase"/>
</dbReference>
<dbReference type="AlphaFoldDB" id="A0A7J6KS50"/>
<dbReference type="Proteomes" id="UP000570595">
    <property type="component" value="Unassembled WGS sequence"/>
</dbReference>
<reference evidence="1 2" key="1">
    <citation type="submission" date="2020-04" db="EMBL/GenBank/DDBJ databases">
        <title>Perkinsus olseni comparative genomics.</title>
        <authorList>
            <person name="Bogema D.R."/>
        </authorList>
    </citation>
    <scope>NUCLEOTIDE SEQUENCE [LARGE SCALE GENOMIC DNA]</scope>
    <source>
        <strain evidence="1">ATCC PRA-179</strain>
    </source>
</reference>
<sequence length="240" mass="27382">MELLSRGSTPTEADRVVVSVVLKPAPERMVEVRYDERERLPMGLYRLLEALLQDTNSLLRSGGFFGTLDRSRCCGASEDPLKEFEVVYNEVMNHDTAWNEQRKWIVCATMCDMLHKDSLFQLDSLYFRLRARFPEVVVMGTSARFGLGIRRLIDEIRTQLYPDALVPSFRERQIPIHRLIAPSTEEVRQITEEFYASGRYSLLEAQAQQDGIKVYLPEDEGLRAALGMLSMDRLGSGEGA</sequence>
<proteinExistence type="predicted"/>
<gene>
    <name evidence="1" type="primary">GTPBP10_1</name>
    <name evidence="1" type="ORF">FOZ61_001068</name>
</gene>